<evidence type="ECO:0000256" key="10">
    <source>
        <dbReference type="ARBA" id="ARBA00022982"/>
    </source>
</evidence>
<keyword evidence="10 17" id="KW-0249">Electron transport</keyword>
<evidence type="ECO:0000256" key="2">
    <source>
        <dbReference type="ARBA" id="ARBA00007012"/>
    </source>
</evidence>
<dbReference type="Pfam" id="PF00361">
    <property type="entry name" value="Proton_antipo_M"/>
    <property type="match status" value="1"/>
</dbReference>
<dbReference type="InterPro" id="IPR050175">
    <property type="entry name" value="Complex_I_Subunit_2"/>
</dbReference>
<dbReference type="GO" id="GO:0008137">
    <property type="term" value="F:NADH dehydrogenase (ubiquinone) activity"/>
    <property type="evidence" value="ECO:0007669"/>
    <property type="project" value="UniProtKB-EC"/>
</dbReference>
<keyword evidence="12 17" id="KW-0520">NAD</keyword>
<evidence type="ECO:0000256" key="14">
    <source>
        <dbReference type="ARBA" id="ARBA00023128"/>
    </source>
</evidence>
<feature type="transmembrane region" description="Helical" evidence="17">
    <location>
        <begin position="208"/>
        <end position="226"/>
    </location>
</feature>
<dbReference type="PANTHER" id="PTHR46552:SF1">
    <property type="entry name" value="NADH-UBIQUINONE OXIDOREDUCTASE CHAIN 2"/>
    <property type="match status" value="1"/>
</dbReference>
<keyword evidence="5" id="KW-0813">Transport</keyword>
<feature type="transmembrane region" description="Helical" evidence="17">
    <location>
        <begin position="295"/>
        <end position="317"/>
    </location>
</feature>
<dbReference type="PANTHER" id="PTHR46552">
    <property type="entry name" value="NADH-UBIQUINONE OXIDOREDUCTASE CHAIN 2"/>
    <property type="match status" value="1"/>
</dbReference>
<dbReference type="InterPro" id="IPR001750">
    <property type="entry name" value="ND/Mrp_TM"/>
</dbReference>
<keyword evidence="13 17" id="KW-0830">Ubiquinone</keyword>
<comment type="subcellular location">
    <subcellularLocation>
        <location evidence="1 17">Mitochondrion inner membrane</location>
        <topology evidence="1 17">Multi-pass membrane protein</topology>
    </subcellularLocation>
</comment>
<protein>
    <recommendedName>
        <fullName evidence="4 17">NADH-ubiquinone oxidoreductase chain 2</fullName>
        <ecNumber evidence="3 17">7.1.1.2</ecNumber>
    </recommendedName>
</protein>
<feature type="domain" description="NADH:quinone oxidoreductase/Mrp antiporter transmembrane" evidence="18">
    <location>
        <begin position="32"/>
        <end position="289"/>
    </location>
</feature>
<comment type="function">
    <text evidence="17">Core subunit of the mitochondrial membrane respiratory chain NADH dehydrogenase (Complex I) which catalyzes electron transfer from NADH through the respiratory chain, using ubiquinone as an electron acceptor. Essential for the catalytic activity and assembly of complex I.</text>
</comment>
<evidence type="ECO:0000256" key="4">
    <source>
        <dbReference type="ARBA" id="ARBA00021008"/>
    </source>
</evidence>
<evidence type="ECO:0000256" key="15">
    <source>
        <dbReference type="ARBA" id="ARBA00023136"/>
    </source>
</evidence>
<reference evidence="19" key="1">
    <citation type="submission" date="2011-07" db="EMBL/GenBank/DDBJ databases">
        <title>The complete mitochondrial genomes of six heterodont bivalves (Tellinoidea and Solenoidea): extensive gene rearrangements and phylogenetic implications.</title>
        <authorList>
            <person name="Yuan Y."/>
            <person name="Li Q."/>
        </authorList>
    </citation>
    <scope>NUCLEOTIDE SEQUENCE</scope>
</reference>
<keyword evidence="14 17" id="KW-0496">Mitochondrion</keyword>
<keyword evidence="9 17" id="KW-1278">Translocase</keyword>
<evidence type="ECO:0000256" key="17">
    <source>
        <dbReference type="RuleBase" id="RU003403"/>
    </source>
</evidence>
<geneLocation type="mitochondrion" evidence="19"/>
<evidence type="ECO:0000256" key="12">
    <source>
        <dbReference type="ARBA" id="ARBA00023027"/>
    </source>
</evidence>
<dbReference type="InterPro" id="IPR003917">
    <property type="entry name" value="NADH_UbQ_OxRdtase_chain2"/>
</dbReference>
<keyword evidence="7 17" id="KW-0812">Transmembrane</keyword>
<evidence type="ECO:0000256" key="5">
    <source>
        <dbReference type="ARBA" id="ARBA00022448"/>
    </source>
</evidence>
<feature type="transmembrane region" description="Helical" evidence="17">
    <location>
        <begin position="32"/>
        <end position="49"/>
    </location>
</feature>
<name>I6NJQ3_9BIVA</name>
<feature type="transmembrane region" description="Helical" evidence="17">
    <location>
        <begin position="117"/>
        <end position="137"/>
    </location>
</feature>
<keyword evidence="8 17" id="KW-0999">Mitochondrion inner membrane</keyword>
<accession>I6NJQ3</accession>
<feature type="transmembrane region" description="Helical" evidence="17">
    <location>
        <begin position="61"/>
        <end position="81"/>
    </location>
</feature>
<dbReference type="AlphaFoldDB" id="I6NJQ3"/>
<evidence type="ECO:0000256" key="7">
    <source>
        <dbReference type="ARBA" id="ARBA00022692"/>
    </source>
</evidence>
<evidence type="ECO:0000256" key="16">
    <source>
        <dbReference type="ARBA" id="ARBA00049551"/>
    </source>
</evidence>
<evidence type="ECO:0000256" key="11">
    <source>
        <dbReference type="ARBA" id="ARBA00022989"/>
    </source>
</evidence>
<dbReference type="PRINTS" id="PR01436">
    <property type="entry name" value="NADHDHGNASE2"/>
</dbReference>
<comment type="catalytic activity">
    <reaction evidence="16 17">
        <text>a ubiquinone + NADH + 5 H(+)(in) = a ubiquinol + NAD(+) + 4 H(+)(out)</text>
        <dbReference type="Rhea" id="RHEA:29091"/>
        <dbReference type="Rhea" id="RHEA-COMP:9565"/>
        <dbReference type="Rhea" id="RHEA-COMP:9566"/>
        <dbReference type="ChEBI" id="CHEBI:15378"/>
        <dbReference type="ChEBI" id="CHEBI:16389"/>
        <dbReference type="ChEBI" id="CHEBI:17976"/>
        <dbReference type="ChEBI" id="CHEBI:57540"/>
        <dbReference type="ChEBI" id="CHEBI:57945"/>
        <dbReference type="EC" id="7.1.1.2"/>
    </reaction>
</comment>
<proteinExistence type="inferred from homology"/>
<feature type="transmembrane region" description="Helical" evidence="17">
    <location>
        <begin position="271"/>
        <end position="289"/>
    </location>
</feature>
<evidence type="ECO:0000256" key="3">
    <source>
        <dbReference type="ARBA" id="ARBA00012944"/>
    </source>
</evidence>
<evidence type="ECO:0000256" key="8">
    <source>
        <dbReference type="ARBA" id="ARBA00022792"/>
    </source>
</evidence>
<evidence type="ECO:0000256" key="13">
    <source>
        <dbReference type="ARBA" id="ARBA00023075"/>
    </source>
</evidence>
<gene>
    <name evidence="19" type="primary">nad2</name>
</gene>
<feature type="transmembrane region" description="Helical" evidence="17">
    <location>
        <begin position="246"/>
        <end position="264"/>
    </location>
</feature>
<evidence type="ECO:0000259" key="18">
    <source>
        <dbReference type="Pfam" id="PF00361"/>
    </source>
</evidence>
<feature type="transmembrane region" description="Helical" evidence="17">
    <location>
        <begin position="158"/>
        <end position="177"/>
    </location>
</feature>
<evidence type="ECO:0000256" key="6">
    <source>
        <dbReference type="ARBA" id="ARBA00022660"/>
    </source>
</evidence>
<keyword evidence="6 17" id="KW-0679">Respiratory chain</keyword>
<evidence type="ECO:0000256" key="1">
    <source>
        <dbReference type="ARBA" id="ARBA00004448"/>
    </source>
</evidence>
<dbReference type="EMBL" id="JN398364">
    <property type="protein sequence ID" value="AEV94302.1"/>
    <property type="molecule type" value="Genomic_DNA"/>
</dbReference>
<feature type="transmembrane region" description="Helical" evidence="17">
    <location>
        <begin position="6"/>
        <end position="27"/>
    </location>
</feature>
<evidence type="ECO:0000256" key="9">
    <source>
        <dbReference type="ARBA" id="ARBA00022967"/>
    </source>
</evidence>
<dbReference type="GO" id="GO:0005743">
    <property type="term" value="C:mitochondrial inner membrane"/>
    <property type="evidence" value="ECO:0007669"/>
    <property type="project" value="UniProtKB-SubCell"/>
</dbReference>
<sequence>MPWGLLLAPSFIVFMGLSLLGLLSVFLSGGIFGVWFSLELMFFGFIPILNGKTVSENESTIKYFVVQSISSSILLVGFLLIIGDYSTMSYNQWWSMLGEVVVLLGFILKVGVFPMHFWFPGVMGGISWFSCFWLSVAQKIGPLWAISGLGMSSNMMNLFCFLLVATSVVGALGGFAQVQFRPLLAYSSLGQSGWMGLICLLNLKVFMFYMTIYSIILGGLICSLHMGNAYRLVEVPGWSDKITSSFWMISGGFFLSLGGLPPLLGSSLKMVGVLTIISSYPGYLFILIGCAMFSLYYYLSVFISCMVCVGVGSSSIIDGMVFSQLGALPLSLMMVLNWLGGLPAFLVCSSLVV</sequence>
<dbReference type="EC" id="7.1.1.2" evidence="3 17"/>
<keyword evidence="11 17" id="KW-1133">Transmembrane helix</keyword>
<keyword evidence="15 17" id="KW-0472">Membrane</keyword>
<dbReference type="GO" id="GO:0006120">
    <property type="term" value="P:mitochondrial electron transport, NADH to ubiquinone"/>
    <property type="evidence" value="ECO:0007669"/>
    <property type="project" value="InterPro"/>
</dbReference>
<evidence type="ECO:0000313" key="19">
    <source>
        <dbReference type="EMBL" id="AEV94302.1"/>
    </source>
</evidence>
<organism evidence="19">
    <name type="scientific">Nuttallia olivacea</name>
    <dbReference type="NCBI Taxonomy" id="1125678"/>
    <lineage>
        <taxon>Eukaryota</taxon>
        <taxon>Metazoa</taxon>
        <taxon>Spiralia</taxon>
        <taxon>Lophotrochozoa</taxon>
        <taxon>Mollusca</taxon>
        <taxon>Bivalvia</taxon>
        <taxon>Autobranchia</taxon>
        <taxon>Heteroconchia</taxon>
        <taxon>Euheterodonta</taxon>
        <taxon>Imparidentia</taxon>
        <taxon>Neoheterodontei</taxon>
        <taxon>Cardiida</taxon>
        <taxon>Tellinoidea</taxon>
        <taxon>Psammobiidae</taxon>
        <taxon>Nuttallia</taxon>
    </lineage>
</organism>
<comment type="similarity">
    <text evidence="2 17">Belongs to the complex I subunit 2 family.</text>
</comment>
<feature type="transmembrane region" description="Helical" evidence="17">
    <location>
        <begin position="329"/>
        <end position="352"/>
    </location>
</feature>